<dbReference type="Proteomes" id="UP000765509">
    <property type="component" value="Unassembled WGS sequence"/>
</dbReference>
<keyword evidence="2" id="KW-1185">Reference proteome</keyword>
<sequence length="120" mass="13682">MWEDFAISSLHPFQEDMGLPPLSFHASLKEKWDDEEETGKIETVLKVVPTAYHHYLDVFSRLEAAEYAPHSAFDNHIGLEHLLPPVAVIYYLSHHESETLPALISENVEKGFNKSTCPFC</sequence>
<organism evidence="1 2">
    <name type="scientific">Austropuccinia psidii MF-1</name>
    <dbReference type="NCBI Taxonomy" id="1389203"/>
    <lineage>
        <taxon>Eukaryota</taxon>
        <taxon>Fungi</taxon>
        <taxon>Dikarya</taxon>
        <taxon>Basidiomycota</taxon>
        <taxon>Pucciniomycotina</taxon>
        <taxon>Pucciniomycetes</taxon>
        <taxon>Pucciniales</taxon>
        <taxon>Sphaerophragmiaceae</taxon>
        <taxon>Austropuccinia</taxon>
    </lineage>
</organism>
<protein>
    <submittedName>
        <fullName evidence="1">Uncharacterized protein</fullName>
    </submittedName>
</protein>
<name>A0A9Q3GHK0_9BASI</name>
<accession>A0A9Q3GHK0</accession>
<dbReference type="EMBL" id="AVOT02001579">
    <property type="protein sequence ID" value="MBW0467425.1"/>
    <property type="molecule type" value="Genomic_DNA"/>
</dbReference>
<dbReference type="AlphaFoldDB" id="A0A9Q3GHK0"/>
<gene>
    <name evidence="1" type="ORF">O181_007140</name>
</gene>
<proteinExistence type="predicted"/>
<evidence type="ECO:0000313" key="1">
    <source>
        <dbReference type="EMBL" id="MBW0467425.1"/>
    </source>
</evidence>
<comment type="caution">
    <text evidence="1">The sequence shown here is derived from an EMBL/GenBank/DDBJ whole genome shotgun (WGS) entry which is preliminary data.</text>
</comment>
<reference evidence="1" key="1">
    <citation type="submission" date="2021-03" db="EMBL/GenBank/DDBJ databases">
        <title>Draft genome sequence of rust myrtle Austropuccinia psidii MF-1, a brazilian biotype.</title>
        <authorList>
            <person name="Quecine M.C."/>
            <person name="Pachon D.M.R."/>
            <person name="Bonatelli M.L."/>
            <person name="Correr F.H."/>
            <person name="Franceschini L.M."/>
            <person name="Leite T.F."/>
            <person name="Margarido G.R.A."/>
            <person name="Almeida C.A."/>
            <person name="Ferrarezi J.A."/>
            <person name="Labate C.A."/>
        </authorList>
    </citation>
    <scope>NUCLEOTIDE SEQUENCE</scope>
    <source>
        <strain evidence="1">MF-1</strain>
    </source>
</reference>
<evidence type="ECO:0000313" key="2">
    <source>
        <dbReference type="Proteomes" id="UP000765509"/>
    </source>
</evidence>